<gene>
    <name evidence="2" type="ORF">JYU34_022408</name>
</gene>
<dbReference type="Gene3D" id="2.130.10.10">
    <property type="entry name" value="YVTN repeat-like/Quinoprotein amine dehydrogenase"/>
    <property type="match status" value="1"/>
</dbReference>
<evidence type="ECO:0000313" key="2">
    <source>
        <dbReference type="EMBL" id="KAG7295364.1"/>
    </source>
</evidence>
<dbReference type="Proteomes" id="UP000823941">
    <property type="component" value="Chromosome 31"/>
</dbReference>
<comment type="caution">
    <text evidence="2">The sequence shown here is derived from an EMBL/GenBank/DDBJ whole genome shotgun (WGS) entry which is preliminary data.</text>
</comment>
<proteinExistence type="predicted"/>
<dbReference type="EMBL" id="JAHIBW010000031">
    <property type="protein sequence ID" value="KAG7295364.1"/>
    <property type="molecule type" value="Genomic_DNA"/>
</dbReference>
<evidence type="ECO:0000313" key="3">
    <source>
        <dbReference type="Proteomes" id="UP000823941"/>
    </source>
</evidence>
<sequence length="336" mass="37856">MKTLILLTAVFIGLTSSAPTTKDAPFIVTSKFFDKSLVIYKGEYDIVDKVVPLNDINFEDGTEDDEDGGINLFFTEADIKEDGKKDFKGIYYLNKGNETKILDNGVVTAVPCQNNKNAYFGAKDGLYSFDAEKVEAKKYGPITDSIIGIGVENGTDTIYILKENKELFKVTENGTKTTKVEEAKDVVEFVVDYENNLYFYDESKTLFVVNKEGTKKIENLPVPKSYMKLIRPLFFNENSVPILIDEDVYTVYANGTVEPEDIKVRVRPTAFGVEPALLQYYAHDKKIYEYNMLVLVFSGLLEELKDFLSDITENIQNVATQSRSELGSWFGTENTA</sequence>
<evidence type="ECO:0000256" key="1">
    <source>
        <dbReference type="SAM" id="SignalP"/>
    </source>
</evidence>
<name>A0ABQ7PQV4_PLUXY</name>
<protein>
    <submittedName>
        <fullName evidence="2">Uncharacterized protein</fullName>
    </submittedName>
</protein>
<reference evidence="2 3" key="1">
    <citation type="submission" date="2021-06" db="EMBL/GenBank/DDBJ databases">
        <title>A haploid diamondback moth (Plutella xylostella L.) genome assembly resolves 31 chromosomes and identifies a diamide resistance mutation.</title>
        <authorList>
            <person name="Ward C.M."/>
            <person name="Perry K.D."/>
            <person name="Baker G."/>
            <person name="Powis K."/>
            <person name="Heckel D.G."/>
            <person name="Baxter S.W."/>
        </authorList>
    </citation>
    <scope>NUCLEOTIDE SEQUENCE [LARGE SCALE GENOMIC DNA]</scope>
    <source>
        <strain evidence="2 3">LV</strain>
        <tissue evidence="2">Single pupa</tissue>
    </source>
</reference>
<keyword evidence="3" id="KW-1185">Reference proteome</keyword>
<feature type="chain" id="PRO_5046457991" evidence="1">
    <location>
        <begin position="18"/>
        <end position="336"/>
    </location>
</feature>
<accession>A0ABQ7PQV4</accession>
<feature type="signal peptide" evidence="1">
    <location>
        <begin position="1"/>
        <end position="17"/>
    </location>
</feature>
<organism evidence="2 3">
    <name type="scientific">Plutella xylostella</name>
    <name type="common">Diamondback moth</name>
    <name type="synonym">Plutella maculipennis</name>
    <dbReference type="NCBI Taxonomy" id="51655"/>
    <lineage>
        <taxon>Eukaryota</taxon>
        <taxon>Metazoa</taxon>
        <taxon>Ecdysozoa</taxon>
        <taxon>Arthropoda</taxon>
        <taxon>Hexapoda</taxon>
        <taxon>Insecta</taxon>
        <taxon>Pterygota</taxon>
        <taxon>Neoptera</taxon>
        <taxon>Endopterygota</taxon>
        <taxon>Lepidoptera</taxon>
        <taxon>Glossata</taxon>
        <taxon>Ditrysia</taxon>
        <taxon>Yponomeutoidea</taxon>
        <taxon>Plutellidae</taxon>
        <taxon>Plutella</taxon>
    </lineage>
</organism>
<dbReference type="InterPro" id="IPR015943">
    <property type="entry name" value="WD40/YVTN_repeat-like_dom_sf"/>
</dbReference>
<keyword evidence="1" id="KW-0732">Signal</keyword>